<comment type="caution">
    <text evidence="2">The sequence shown here is derived from an EMBL/GenBank/DDBJ whole genome shotgun (WGS) entry which is preliminary data.</text>
</comment>
<evidence type="ECO:0000313" key="3">
    <source>
        <dbReference type="Proteomes" id="UP000180098"/>
    </source>
</evidence>
<proteinExistence type="predicted"/>
<protein>
    <recommendedName>
        <fullName evidence="4">DUF4367 domain-containing protein</fullName>
    </recommendedName>
</protein>
<dbReference type="RefSeq" id="WP_071314763.1">
    <property type="nucleotide sequence ID" value="NZ_MLQQ01000055.1"/>
</dbReference>
<evidence type="ECO:0000313" key="2">
    <source>
        <dbReference type="EMBL" id="OIJ08218.1"/>
    </source>
</evidence>
<sequence>MKKVRVASGIVAFIALVAVISTAFMSDDPSENYGFSVDYRGLPESFANFELFSEVEAERVNDLMANLHGEDVELDQAFILEYGSRGGAQAVVWISETNIDGKPEELLEAKYELVTTNQLITDFGEKTFSDQTVFHGIDNNGVDNYFFVSENRFLLIQTYDDNREAFMRNAVRVF</sequence>
<feature type="signal peptide" evidence="1">
    <location>
        <begin position="1"/>
        <end position="23"/>
    </location>
</feature>
<gene>
    <name evidence="2" type="ORF">BKP35_17970</name>
</gene>
<evidence type="ECO:0008006" key="4">
    <source>
        <dbReference type="Google" id="ProtNLM"/>
    </source>
</evidence>
<keyword evidence="1" id="KW-0732">Signal</keyword>
<dbReference type="OrthoDB" id="2967458at2"/>
<dbReference type="EMBL" id="MLQQ01000055">
    <property type="protein sequence ID" value="OIJ08218.1"/>
    <property type="molecule type" value="Genomic_DNA"/>
</dbReference>
<dbReference type="AlphaFoldDB" id="A0A1S2L6X3"/>
<keyword evidence="3" id="KW-1185">Reference proteome</keyword>
<accession>A0A1S2L6X3</accession>
<name>A0A1S2L6X3_9BACI</name>
<dbReference type="Proteomes" id="UP000180098">
    <property type="component" value="Unassembled WGS sequence"/>
</dbReference>
<feature type="chain" id="PRO_5010302362" description="DUF4367 domain-containing protein" evidence="1">
    <location>
        <begin position="24"/>
        <end position="174"/>
    </location>
</feature>
<evidence type="ECO:0000256" key="1">
    <source>
        <dbReference type="SAM" id="SignalP"/>
    </source>
</evidence>
<organism evidence="2 3">
    <name type="scientific">Anaerobacillus arseniciselenatis</name>
    <dbReference type="NCBI Taxonomy" id="85682"/>
    <lineage>
        <taxon>Bacteria</taxon>
        <taxon>Bacillati</taxon>
        <taxon>Bacillota</taxon>
        <taxon>Bacilli</taxon>
        <taxon>Bacillales</taxon>
        <taxon>Bacillaceae</taxon>
        <taxon>Anaerobacillus</taxon>
    </lineage>
</organism>
<reference evidence="2 3" key="1">
    <citation type="submission" date="2016-10" db="EMBL/GenBank/DDBJ databases">
        <title>Draft genome sequences of four alkaliphilic bacteria belonging to the Anaerobacillus genus.</title>
        <authorList>
            <person name="Bassil N.M."/>
            <person name="Lloyd J.R."/>
        </authorList>
    </citation>
    <scope>NUCLEOTIDE SEQUENCE [LARGE SCALE GENOMIC DNA]</scope>
    <source>
        <strain evidence="2 3">DSM 15340</strain>
    </source>
</reference>